<dbReference type="GO" id="GO:0006749">
    <property type="term" value="P:glutathione metabolic process"/>
    <property type="evidence" value="ECO:0007669"/>
    <property type="project" value="TreeGrafter"/>
</dbReference>
<accession>A0A2H4Q649</accession>
<gene>
    <name evidence="4" type="ORF">SAMN05444271_10219</name>
</gene>
<dbReference type="Proteomes" id="UP000198888">
    <property type="component" value="Unassembled WGS sequence"/>
</dbReference>
<keyword evidence="1" id="KW-0175">Coiled coil</keyword>
<evidence type="ECO:0000313" key="4">
    <source>
        <dbReference type="EMBL" id="SEI52410.1"/>
    </source>
</evidence>
<feature type="compositionally biased region" description="Basic and acidic residues" evidence="2">
    <location>
        <begin position="536"/>
        <end position="555"/>
    </location>
</feature>
<keyword evidence="5" id="KW-1185">Reference proteome</keyword>
<evidence type="ECO:0000259" key="3">
    <source>
        <dbReference type="Pfam" id="PF02538"/>
    </source>
</evidence>
<dbReference type="EMBL" id="FNYR01000002">
    <property type="protein sequence ID" value="SEI52410.1"/>
    <property type="molecule type" value="Genomic_DNA"/>
</dbReference>
<dbReference type="STRING" id="1073996.SAMN05444271_10219"/>
<protein>
    <submittedName>
        <fullName evidence="4">N-methylhydantoinase B</fullName>
    </submittedName>
</protein>
<dbReference type="InterPro" id="IPR003692">
    <property type="entry name" value="Hydantoinase_B"/>
</dbReference>
<evidence type="ECO:0000256" key="1">
    <source>
        <dbReference type="SAM" id="Coils"/>
    </source>
</evidence>
<dbReference type="OrthoDB" id="8261at2157"/>
<proteinExistence type="predicted"/>
<dbReference type="Pfam" id="PF02538">
    <property type="entry name" value="Hydantoinase_B"/>
    <property type="match status" value="1"/>
</dbReference>
<feature type="domain" description="Hydantoinase B/oxoprolinase" evidence="3">
    <location>
        <begin position="15"/>
        <end position="523"/>
    </location>
</feature>
<dbReference type="InterPro" id="IPR045079">
    <property type="entry name" value="Oxoprolinase-like"/>
</dbReference>
<accession>A0A1H6RKS7</accession>
<evidence type="ECO:0000313" key="5">
    <source>
        <dbReference type="Proteomes" id="UP000198888"/>
    </source>
</evidence>
<evidence type="ECO:0000256" key="2">
    <source>
        <dbReference type="SAM" id="MobiDB-lite"/>
    </source>
</evidence>
<dbReference type="AlphaFoldDB" id="A0A1H6RKS7"/>
<organism evidence="4 5">
    <name type="scientific">Halohasta litchfieldiae</name>
    <dbReference type="NCBI Taxonomy" id="1073996"/>
    <lineage>
        <taxon>Archaea</taxon>
        <taxon>Methanobacteriati</taxon>
        <taxon>Methanobacteriota</taxon>
        <taxon>Stenosarchaea group</taxon>
        <taxon>Halobacteria</taxon>
        <taxon>Halobacteriales</taxon>
        <taxon>Haloferacaceae</taxon>
        <taxon>Halohasta</taxon>
    </lineage>
</organism>
<dbReference type="PANTHER" id="PTHR11365:SF23">
    <property type="entry name" value="HYPOTHETICAL 5-OXOPROLINASE (EUROFUNG)-RELATED"/>
    <property type="match status" value="1"/>
</dbReference>
<dbReference type="GO" id="GO:0005829">
    <property type="term" value="C:cytosol"/>
    <property type="evidence" value="ECO:0007669"/>
    <property type="project" value="TreeGrafter"/>
</dbReference>
<reference evidence="4 5" key="1">
    <citation type="submission" date="2016-10" db="EMBL/GenBank/DDBJ databases">
        <authorList>
            <person name="de Groot N.N."/>
        </authorList>
    </citation>
    <scope>NUCLEOTIDE SEQUENCE [LARGE SCALE GENOMIC DNA]</scope>
    <source>
        <strain evidence="4 5">DSM 22187</strain>
    </source>
</reference>
<dbReference type="PANTHER" id="PTHR11365">
    <property type="entry name" value="5-OXOPROLINASE RELATED"/>
    <property type="match status" value="1"/>
</dbReference>
<sequence>MTDTTESSDVAEEIDPVTLEIMRNQLEGVAEEMGQVLVAGAYSPNIKERRDCSTALFDTEGRLIAQAEHIPVHLGAMPEAVEAVRQQDPQPGDIWLLNDPFAGGTHLPDLTMVSPITLDGEPVGYAVSRAHHADIGGMVPGSMPAGAREIYQEGVRIPPVRIVAEGERNEELLSLLLANVRNSEERRADLRAQIAANDRAELRLSELRDDHGTETLRAAFDAVIDYSRERMEAAIAELPTGTFAAEDFLEGDGITDEDVPIRARITIHNNSLTVDFTDTAPQVDGNVNAPRAVTKSAVYFVVRAVTDPDIPPNEGCYQPVSVEIPSGSLLDPEPPAAVVGGNVETSQRVTDTVLSAFAEAVPDQLPAQGQGTMNNLTIGSRDGEGFSYYETIGGGFGGRPTKDGMDGVQVGMTNTLNTPVEALEAEYPLRVTRYALRPDSGGRGQYRGGLGIERRITTEVPATVSLLTERRRYPPRGVAGGEDGACGTNLIDGEPVGAKTTVEVDAGTTVTVRTPGGGGHGPPKKRDEQSTATDVTDGKRTKSVDQEHTDAEDAE</sequence>
<dbReference type="RefSeq" id="WP_089670797.1">
    <property type="nucleotide sequence ID" value="NZ_CP024845.1"/>
</dbReference>
<feature type="region of interest" description="Disordered" evidence="2">
    <location>
        <begin position="506"/>
        <end position="555"/>
    </location>
</feature>
<dbReference type="GeneID" id="35003873"/>
<dbReference type="GO" id="GO:0017168">
    <property type="term" value="F:5-oxoprolinase (ATP-hydrolyzing) activity"/>
    <property type="evidence" value="ECO:0007669"/>
    <property type="project" value="TreeGrafter"/>
</dbReference>
<feature type="coiled-coil region" evidence="1">
    <location>
        <begin position="173"/>
        <end position="210"/>
    </location>
</feature>
<name>A0A1H6RKS7_9EURY</name>
<dbReference type="KEGG" id="hae:halTADL_3105"/>